<protein>
    <submittedName>
        <fullName evidence="5">ArsR family transcriptional regulator</fullName>
    </submittedName>
</protein>
<gene>
    <name evidence="5" type="ORF">GPJ59_04135</name>
</gene>
<evidence type="ECO:0000256" key="1">
    <source>
        <dbReference type="ARBA" id="ARBA00023015"/>
    </source>
</evidence>
<feature type="domain" description="HTH arsR-type" evidence="4">
    <location>
        <begin position="248"/>
        <end position="319"/>
    </location>
</feature>
<evidence type="ECO:0000256" key="2">
    <source>
        <dbReference type="ARBA" id="ARBA00023125"/>
    </source>
</evidence>
<comment type="caution">
    <text evidence="5">The sequence shown here is derived from an EMBL/GenBank/DDBJ whole genome shotgun (WGS) entry which is preliminary data.</text>
</comment>
<dbReference type="EMBL" id="WTFF01000013">
    <property type="protein sequence ID" value="MBW5481095.1"/>
    <property type="molecule type" value="Genomic_DNA"/>
</dbReference>
<dbReference type="PANTHER" id="PTHR43132:SF8">
    <property type="entry name" value="HTH-TYPE TRANSCRIPTIONAL REGULATOR KMTR"/>
    <property type="match status" value="1"/>
</dbReference>
<sequence>MIRIHFTPGDFANVRLAPRPAPLQELNAALTTMCRQDAGLLLGPWRRRALRALPRAAHPLADLVPAGRAPSFLDTTADSLPDALEQVRSSPAEVVGAELERVYAPTPTPPPAWIHDLRRGDGRAWQVHHRAQHAAFEALLGQVWPQVQDLHRAEFVRRAVDLAEGGVDSLLSGLVPGASVDGSVWQLPGLPREVRLDGRGLLLLPTFHWSGRPLLSDLPGLPGLPVVVTYPAGPGLPPQPDGSTGPQALAKVIGSTRTELLHQLAAERTTTELARLLRVSAPTISAHTAALRDAGLISTERAGKAVVHRRTALGSLLLG</sequence>
<dbReference type="InterPro" id="IPR011991">
    <property type="entry name" value="ArsR-like_HTH"/>
</dbReference>
<proteinExistence type="predicted"/>
<dbReference type="Gene3D" id="1.10.10.10">
    <property type="entry name" value="Winged helix-like DNA-binding domain superfamily/Winged helix DNA-binding domain"/>
    <property type="match status" value="1"/>
</dbReference>
<dbReference type="InterPro" id="IPR001845">
    <property type="entry name" value="HTH_ArsR_DNA-bd_dom"/>
</dbReference>
<evidence type="ECO:0000313" key="5">
    <source>
        <dbReference type="EMBL" id="MBW5481095.1"/>
    </source>
</evidence>
<organism evidence="5 6">
    <name type="scientific">Streptomyces bambusae</name>
    <dbReference type="NCBI Taxonomy" id="1550616"/>
    <lineage>
        <taxon>Bacteria</taxon>
        <taxon>Bacillati</taxon>
        <taxon>Actinomycetota</taxon>
        <taxon>Actinomycetes</taxon>
        <taxon>Kitasatosporales</taxon>
        <taxon>Streptomycetaceae</taxon>
        <taxon>Streptomyces</taxon>
    </lineage>
</organism>
<dbReference type="RefSeq" id="WP_219664978.1">
    <property type="nucleotide sequence ID" value="NZ_WTFF01000013.1"/>
</dbReference>
<keyword evidence="6" id="KW-1185">Reference proteome</keyword>
<dbReference type="InterPro" id="IPR051011">
    <property type="entry name" value="Metal_resp_trans_reg"/>
</dbReference>
<dbReference type="Proteomes" id="UP000812013">
    <property type="component" value="Unassembled WGS sequence"/>
</dbReference>
<keyword evidence="2" id="KW-0238">DNA-binding</keyword>
<keyword evidence="3" id="KW-0804">Transcription</keyword>
<evidence type="ECO:0000313" key="6">
    <source>
        <dbReference type="Proteomes" id="UP000812013"/>
    </source>
</evidence>
<dbReference type="SUPFAM" id="SSF46785">
    <property type="entry name" value="Winged helix' DNA-binding domain"/>
    <property type="match status" value="1"/>
</dbReference>
<name>A0ABS6Z029_9ACTN</name>
<dbReference type="Pfam" id="PF01022">
    <property type="entry name" value="HTH_5"/>
    <property type="match status" value="1"/>
</dbReference>
<dbReference type="SMART" id="SM00418">
    <property type="entry name" value="HTH_ARSR"/>
    <property type="match status" value="1"/>
</dbReference>
<dbReference type="InterPro" id="IPR036390">
    <property type="entry name" value="WH_DNA-bd_sf"/>
</dbReference>
<evidence type="ECO:0000259" key="4">
    <source>
        <dbReference type="SMART" id="SM00418"/>
    </source>
</evidence>
<accession>A0ABS6Z029</accession>
<reference evidence="5 6" key="1">
    <citation type="submission" date="2019-12" db="EMBL/GenBank/DDBJ databases">
        <title>Genome sequence of Streptomyces bambusae.</title>
        <authorList>
            <person name="Bansal K."/>
            <person name="Choksket S."/>
            <person name="Korpole S."/>
            <person name="Patil P.B."/>
        </authorList>
    </citation>
    <scope>NUCLEOTIDE SEQUENCE [LARGE SCALE GENOMIC DNA]</scope>
    <source>
        <strain evidence="5 6">SK60</strain>
    </source>
</reference>
<dbReference type="PANTHER" id="PTHR43132">
    <property type="entry name" value="ARSENICAL RESISTANCE OPERON REPRESSOR ARSR-RELATED"/>
    <property type="match status" value="1"/>
</dbReference>
<keyword evidence="1" id="KW-0805">Transcription regulation</keyword>
<dbReference type="InterPro" id="IPR036388">
    <property type="entry name" value="WH-like_DNA-bd_sf"/>
</dbReference>
<evidence type="ECO:0000256" key="3">
    <source>
        <dbReference type="ARBA" id="ARBA00023163"/>
    </source>
</evidence>
<dbReference type="CDD" id="cd00090">
    <property type="entry name" value="HTH_ARSR"/>
    <property type="match status" value="1"/>
</dbReference>